<keyword evidence="3" id="KW-1185">Reference proteome</keyword>
<organism evidence="2 3">
    <name type="scientific">Mycena sanguinolenta</name>
    <dbReference type="NCBI Taxonomy" id="230812"/>
    <lineage>
        <taxon>Eukaryota</taxon>
        <taxon>Fungi</taxon>
        <taxon>Dikarya</taxon>
        <taxon>Basidiomycota</taxon>
        <taxon>Agaricomycotina</taxon>
        <taxon>Agaricomycetes</taxon>
        <taxon>Agaricomycetidae</taxon>
        <taxon>Agaricales</taxon>
        <taxon>Marasmiineae</taxon>
        <taxon>Mycenaceae</taxon>
        <taxon>Mycena</taxon>
    </lineage>
</organism>
<keyword evidence="1" id="KW-0472">Membrane</keyword>
<dbReference type="EMBL" id="JACAZH010000004">
    <property type="protein sequence ID" value="KAF7370260.1"/>
    <property type="molecule type" value="Genomic_DNA"/>
</dbReference>
<comment type="caution">
    <text evidence="2">The sequence shown here is derived from an EMBL/GenBank/DDBJ whole genome shotgun (WGS) entry which is preliminary data.</text>
</comment>
<dbReference type="AlphaFoldDB" id="A0A8H6Z077"/>
<evidence type="ECO:0000256" key="1">
    <source>
        <dbReference type="SAM" id="Phobius"/>
    </source>
</evidence>
<proteinExistence type="predicted"/>
<name>A0A8H6Z077_9AGAR</name>
<dbReference type="Proteomes" id="UP000623467">
    <property type="component" value="Unassembled WGS sequence"/>
</dbReference>
<protein>
    <submittedName>
        <fullName evidence="2">Uncharacterized protein</fullName>
    </submittedName>
</protein>
<keyword evidence="1" id="KW-1133">Transmembrane helix</keyword>
<gene>
    <name evidence="2" type="ORF">MSAN_00657100</name>
</gene>
<accession>A0A8H6Z077</accession>
<feature type="transmembrane region" description="Helical" evidence="1">
    <location>
        <begin position="43"/>
        <end position="67"/>
    </location>
</feature>
<reference evidence="2" key="1">
    <citation type="submission" date="2020-05" db="EMBL/GenBank/DDBJ databases">
        <title>Mycena genomes resolve the evolution of fungal bioluminescence.</title>
        <authorList>
            <person name="Tsai I.J."/>
        </authorList>
    </citation>
    <scope>NUCLEOTIDE SEQUENCE</scope>
    <source>
        <strain evidence="2">160909Yilan</strain>
    </source>
</reference>
<sequence>MSDFMHWVQAAAAEHLCAQSSVQMEARHSGKEDRKEHYPTGRLLPVSAAVVLSVSAFSFIVAHIYWILTRRRYWANATVAVLALLLYVGRRSGHKLGRTVAQIRVLCMLALT</sequence>
<keyword evidence="1" id="KW-0812">Transmembrane</keyword>
<evidence type="ECO:0000313" key="2">
    <source>
        <dbReference type="EMBL" id="KAF7370260.1"/>
    </source>
</evidence>
<evidence type="ECO:0000313" key="3">
    <source>
        <dbReference type="Proteomes" id="UP000623467"/>
    </source>
</evidence>